<feature type="region of interest" description="Disordered" evidence="5">
    <location>
        <begin position="173"/>
        <end position="224"/>
    </location>
</feature>
<evidence type="ECO:0000256" key="4">
    <source>
        <dbReference type="ARBA" id="ARBA00023136"/>
    </source>
</evidence>
<evidence type="ECO:0000256" key="1">
    <source>
        <dbReference type="ARBA" id="ARBA00004141"/>
    </source>
</evidence>
<name>A0A4R5M4E9_9BURK</name>
<dbReference type="PANTHER" id="PTHR33507">
    <property type="entry name" value="INNER MEMBRANE PROTEIN YBBJ"/>
    <property type="match status" value="1"/>
</dbReference>
<dbReference type="Proteomes" id="UP000295722">
    <property type="component" value="Unassembled WGS sequence"/>
</dbReference>
<comment type="caution">
    <text evidence="10">The sequence shown here is derived from an EMBL/GenBank/DDBJ whole genome shotgun (WGS) entry which is preliminary data.</text>
</comment>
<keyword evidence="11" id="KW-1185">Reference proteome</keyword>
<evidence type="ECO:0000256" key="3">
    <source>
        <dbReference type="ARBA" id="ARBA00022989"/>
    </source>
</evidence>
<organism evidence="10 11">
    <name type="scientific">Paraburkholderia silviterrae</name>
    <dbReference type="NCBI Taxonomy" id="2528715"/>
    <lineage>
        <taxon>Bacteria</taxon>
        <taxon>Pseudomonadati</taxon>
        <taxon>Pseudomonadota</taxon>
        <taxon>Betaproteobacteria</taxon>
        <taxon>Burkholderiales</taxon>
        <taxon>Burkholderiaceae</taxon>
        <taxon>Paraburkholderia</taxon>
    </lineage>
</organism>
<reference evidence="10 11" key="1">
    <citation type="submission" date="2019-03" db="EMBL/GenBank/DDBJ databases">
        <title>Paraburkholderia sp. 4M-K11, isolated from subtropical forest soil.</title>
        <authorList>
            <person name="Gao Z.-H."/>
            <person name="Qiu L.-H."/>
        </authorList>
    </citation>
    <scope>NUCLEOTIDE SEQUENCE [LARGE SCALE GENOMIC DNA]</scope>
    <source>
        <strain evidence="10 11">4M-K11</strain>
    </source>
</reference>
<keyword evidence="3 6" id="KW-1133">Transmembrane helix</keyword>
<feature type="transmembrane region" description="Helical" evidence="6">
    <location>
        <begin position="318"/>
        <end position="340"/>
    </location>
</feature>
<evidence type="ECO:0000313" key="10">
    <source>
        <dbReference type="EMBL" id="TDG20632.1"/>
    </source>
</evidence>
<feature type="transmembrane region" description="Helical" evidence="6">
    <location>
        <begin position="371"/>
        <end position="388"/>
    </location>
</feature>
<feature type="region of interest" description="Disordered" evidence="5">
    <location>
        <begin position="546"/>
        <end position="573"/>
    </location>
</feature>
<dbReference type="Pfam" id="PF01957">
    <property type="entry name" value="NfeD"/>
    <property type="match status" value="1"/>
</dbReference>
<keyword evidence="4 6" id="KW-0472">Membrane</keyword>
<dbReference type="InterPro" id="IPR056739">
    <property type="entry name" value="NfeD_membrane"/>
</dbReference>
<dbReference type="EMBL" id="SMRP01000015">
    <property type="protein sequence ID" value="TDG20632.1"/>
    <property type="molecule type" value="Genomic_DNA"/>
</dbReference>
<evidence type="ECO:0000256" key="5">
    <source>
        <dbReference type="SAM" id="MobiDB-lite"/>
    </source>
</evidence>
<evidence type="ECO:0000259" key="7">
    <source>
        <dbReference type="Pfam" id="PF01957"/>
    </source>
</evidence>
<dbReference type="InterPro" id="IPR002810">
    <property type="entry name" value="NfeD-like_C"/>
</dbReference>
<evidence type="ECO:0000313" key="11">
    <source>
        <dbReference type="Proteomes" id="UP000295722"/>
    </source>
</evidence>
<feature type="compositionally biased region" description="Low complexity" evidence="5">
    <location>
        <begin position="176"/>
        <end position="202"/>
    </location>
</feature>
<feature type="transmembrane region" description="Helical" evidence="6">
    <location>
        <begin position="347"/>
        <end position="365"/>
    </location>
</feature>
<dbReference type="InterPro" id="IPR052165">
    <property type="entry name" value="Membrane_assoc_protease"/>
</dbReference>
<protein>
    <submittedName>
        <fullName evidence="10">Nodulation protein NfeD</fullName>
    </submittedName>
</protein>
<dbReference type="InterPro" id="IPR056738">
    <property type="entry name" value="NfeD1b_N"/>
</dbReference>
<dbReference type="InterPro" id="IPR012340">
    <property type="entry name" value="NA-bd_OB-fold"/>
</dbReference>
<feature type="transmembrane region" description="Helical" evidence="6">
    <location>
        <begin position="395"/>
        <end position="414"/>
    </location>
</feature>
<dbReference type="Pfam" id="PF25145">
    <property type="entry name" value="NfeD1b_N"/>
    <property type="match status" value="1"/>
</dbReference>
<keyword evidence="2 6" id="KW-0812">Transmembrane</keyword>
<dbReference type="RefSeq" id="WP_133197708.1">
    <property type="nucleotide sequence ID" value="NZ_JBHUCW010000005.1"/>
</dbReference>
<evidence type="ECO:0000259" key="9">
    <source>
        <dbReference type="Pfam" id="PF25145"/>
    </source>
</evidence>
<feature type="transmembrane region" description="Helical" evidence="6">
    <location>
        <begin position="426"/>
        <end position="447"/>
    </location>
</feature>
<feature type="compositionally biased region" description="Basic and acidic residues" evidence="5">
    <location>
        <begin position="563"/>
        <end position="573"/>
    </location>
</feature>
<proteinExistence type="predicted"/>
<feature type="region of interest" description="Disordered" evidence="5">
    <location>
        <begin position="1"/>
        <end position="22"/>
    </location>
</feature>
<accession>A0A4R5M4E9</accession>
<evidence type="ECO:0000259" key="8">
    <source>
        <dbReference type="Pfam" id="PF24961"/>
    </source>
</evidence>
<feature type="domain" description="NfeD1b N-terminal" evidence="9">
    <location>
        <begin position="66"/>
        <end position="166"/>
    </location>
</feature>
<dbReference type="Gene3D" id="3.90.226.10">
    <property type="entry name" value="2-enoyl-CoA Hydratase, Chain A, domain 1"/>
    <property type="match status" value="1"/>
</dbReference>
<gene>
    <name evidence="10" type="ORF">EYW47_26050</name>
</gene>
<feature type="domain" description="NfeD integral membrane" evidence="8">
    <location>
        <begin position="326"/>
        <end position="442"/>
    </location>
</feature>
<feature type="transmembrane region" description="Helical" evidence="6">
    <location>
        <begin position="30"/>
        <end position="53"/>
    </location>
</feature>
<evidence type="ECO:0000256" key="6">
    <source>
        <dbReference type="SAM" id="Phobius"/>
    </source>
</evidence>
<sequence length="573" mass="57802">MRAHRPTRAAEHDAPPPHARQARHPLPARLARAAVFAALLVVCAAVAALNAMAQAPRAPSGAQRAVVVMTVNGAIGPASADFIVRTLAHAAQQHAQLAILQLDTPGGLDTSMRQIIKAILASPVPVATFVAPSGARAASAGTYIAYASHIAAMAPGTNLGAASPVQLGIGGGGGAPTPAATPGAAPGAAPGAIPGATPGAIPGAPPGAAPTAAPEAKPDDNASTEARKVMHDAAAYIRGLAQLRGRNAVWAERAVREAVSLSASEALDQHVIDLIALDPADLARKLDGHEVTTAAGTVRLATANAPLVYVAPDWRNRFLSIVADPNVALILLTIGIYGLFFEFANPGFVLPGVAGGICLLIGLFAMQLLPINYAGLGLVMLGLACLVAEAFLPTFGVLGFGGIVAFAVGALMLINTDVPGYGIPVPLIAGLALGGAAFVAAVSTVALRARRRPVVTGSEAMVGSIGQVIDDGLKPERPSAAAALAQPPGAASQAASASALASGWALVHGERWRVACAVPLAAGSRVRVTAREGLLLSVAPLEETPPLPVKRGRWGRKNANEQQAHEAHQGGHP</sequence>
<dbReference type="CDD" id="cd07020">
    <property type="entry name" value="Clp_protease_NfeD_1"/>
    <property type="match status" value="1"/>
</dbReference>
<dbReference type="AlphaFoldDB" id="A0A4R5M4E9"/>
<dbReference type="Gene3D" id="2.40.50.140">
    <property type="entry name" value="Nucleic acid-binding proteins"/>
    <property type="match status" value="1"/>
</dbReference>
<dbReference type="InterPro" id="IPR029045">
    <property type="entry name" value="ClpP/crotonase-like_dom_sf"/>
</dbReference>
<comment type="subcellular location">
    <subcellularLocation>
        <location evidence="1">Membrane</location>
        <topology evidence="1">Multi-pass membrane protein</topology>
    </subcellularLocation>
</comment>
<dbReference type="Pfam" id="PF24961">
    <property type="entry name" value="NfeD_membrane"/>
    <property type="match status" value="1"/>
</dbReference>
<dbReference type="SUPFAM" id="SSF52096">
    <property type="entry name" value="ClpP/crotonase"/>
    <property type="match status" value="1"/>
</dbReference>
<evidence type="ECO:0000256" key="2">
    <source>
        <dbReference type="ARBA" id="ARBA00022692"/>
    </source>
</evidence>
<dbReference type="PANTHER" id="PTHR33507:SF4">
    <property type="entry name" value="NODULATION COMPETITIVENESS PROTEIN NFED"/>
    <property type="match status" value="1"/>
</dbReference>
<dbReference type="SUPFAM" id="SSF141322">
    <property type="entry name" value="NfeD domain-like"/>
    <property type="match status" value="1"/>
</dbReference>
<feature type="domain" description="NfeD-like C-terminal" evidence="7">
    <location>
        <begin position="502"/>
        <end position="540"/>
    </location>
</feature>
<dbReference type="GO" id="GO:0016020">
    <property type="term" value="C:membrane"/>
    <property type="evidence" value="ECO:0007669"/>
    <property type="project" value="UniProtKB-SubCell"/>
</dbReference>
<dbReference type="OrthoDB" id="5289056at2"/>